<protein>
    <recommendedName>
        <fullName evidence="3 8">Mediator of RNA polymerase II transcription subunit 6</fullName>
    </recommendedName>
    <alternativeName>
        <fullName evidence="7 8">Mediator complex subunit 6</fullName>
    </alternativeName>
</protein>
<feature type="region of interest" description="Disordered" evidence="9">
    <location>
        <begin position="194"/>
        <end position="275"/>
    </location>
</feature>
<evidence type="ECO:0000256" key="9">
    <source>
        <dbReference type="SAM" id="MobiDB-lite"/>
    </source>
</evidence>
<keyword evidence="11" id="KW-1185">Reference proteome</keyword>
<comment type="caution">
    <text evidence="10">The sequence shown here is derived from an EMBL/GenBank/DDBJ whole genome shotgun (WGS) entry which is preliminary data.</text>
</comment>
<evidence type="ECO:0000256" key="3">
    <source>
        <dbReference type="ARBA" id="ARBA00020634"/>
    </source>
</evidence>
<feature type="compositionally biased region" description="Basic residues" evidence="9">
    <location>
        <begin position="266"/>
        <end position="275"/>
    </location>
</feature>
<organism evidence="10 11">
    <name type="scientific">Diversispora epigaea</name>
    <dbReference type="NCBI Taxonomy" id="1348612"/>
    <lineage>
        <taxon>Eukaryota</taxon>
        <taxon>Fungi</taxon>
        <taxon>Fungi incertae sedis</taxon>
        <taxon>Mucoromycota</taxon>
        <taxon>Glomeromycotina</taxon>
        <taxon>Glomeromycetes</taxon>
        <taxon>Diversisporales</taxon>
        <taxon>Diversisporaceae</taxon>
        <taxon>Diversispora</taxon>
    </lineage>
</organism>
<evidence type="ECO:0000256" key="7">
    <source>
        <dbReference type="ARBA" id="ARBA00031259"/>
    </source>
</evidence>
<dbReference type="PANTHER" id="PTHR13104">
    <property type="entry name" value="MED-6-RELATED"/>
    <property type="match status" value="1"/>
</dbReference>
<name>A0A397J6Z0_9GLOM</name>
<dbReference type="OrthoDB" id="344220at2759"/>
<comment type="function">
    <text evidence="8">Component of the Mediator complex, a coactivator involved in the regulated transcription of nearly all RNA polymerase II-dependent genes. Mediator functions as a bridge to convey information from gene-specific regulatory proteins to the basal RNA polymerase II transcription machinery. Mediator is recruited to promoters by direct interactions with regulatory proteins and serves as a scaffold for the assembly of a functional preinitiation complex with RNA polymerase II and the general transcription factors.</text>
</comment>
<keyword evidence="5 8" id="KW-0804">Transcription</keyword>
<feature type="compositionally biased region" description="Polar residues" evidence="9">
    <location>
        <begin position="228"/>
        <end position="238"/>
    </location>
</feature>
<comment type="similarity">
    <text evidence="2 8">Belongs to the Mediator complex subunit 6 family.</text>
</comment>
<dbReference type="EMBL" id="PQFF01000125">
    <property type="protein sequence ID" value="RHZ80550.1"/>
    <property type="molecule type" value="Genomic_DNA"/>
</dbReference>
<evidence type="ECO:0000256" key="4">
    <source>
        <dbReference type="ARBA" id="ARBA00023015"/>
    </source>
</evidence>
<dbReference type="Pfam" id="PF04934">
    <property type="entry name" value="Med6"/>
    <property type="match status" value="1"/>
</dbReference>
<proteinExistence type="inferred from homology"/>
<keyword evidence="8" id="KW-0010">Activator</keyword>
<comment type="subcellular location">
    <subcellularLocation>
        <location evidence="1 8">Nucleus</location>
    </subcellularLocation>
</comment>
<evidence type="ECO:0000256" key="5">
    <source>
        <dbReference type="ARBA" id="ARBA00023163"/>
    </source>
</evidence>
<dbReference type="AlphaFoldDB" id="A0A397J6Z0"/>
<reference evidence="10 11" key="1">
    <citation type="submission" date="2018-08" db="EMBL/GenBank/DDBJ databases">
        <title>Genome and evolution of the arbuscular mycorrhizal fungus Diversispora epigaea (formerly Glomus versiforme) and its bacterial endosymbionts.</title>
        <authorList>
            <person name="Sun X."/>
            <person name="Fei Z."/>
            <person name="Harrison M."/>
        </authorList>
    </citation>
    <scope>NUCLEOTIDE SEQUENCE [LARGE SCALE GENOMIC DNA]</scope>
    <source>
        <strain evidence="10 11">IT104</strain>
    </source>
</reference>
<dbReference type="STRING" id="1348612.A0A397J6Z0"/>
<comment type="subunit">
    <text evidence="8">Component of the Mediator complex.</text>
</comment>
<dbReference type="GO" id="GO:0006357">
    <property type="term" value="P:regulation of transcription by RNA polymerase II"/>
    <property type="evidence" value="ECO:0007669"/>
    <property type="project" value="InterPro"/>
</dbReference>
<evidence type="ECO:0000256" key="1">
    <source>
        <dbReference type="ARBA" id="ARBA00004123"/>
    </source>
</evidence>
<dbReference type="InterPro" id="IPR038566">
    <property type="entry name" value="Mediator_Med6_sf"/>
</dbReference>
<keyword evidence="4 8" id="KW-0805">Transcription regulation</keyword>
<dbReference type="GO" id="GO:0016592">
    <property type="term" value="C:mediator complex"/>
    <property type="evidence" value="ECO:0007669"/>
    <property type="project" value="InterPro"/>
</dbReference>
<evidence type="ECO:0000313" key="11">
    <source>
        <dbReference type="Proteomes" id="UP000266861"/>
    </source>
</evidence>
<dbReference type="Proteomes" id="UP000266861">
    <property type="component" value="Unassembled WGS sequence"/>
</dbReference>
<gene>
    <name evidence="8" type="primary">MED6</name>
    <name evidence="10" type="ORF">Glove_134g183</name>
</gene>
<evidence type="ECO:0000256" key="6">
    <source>
        <dbReference type="ARBA" id="ARBA00023242"/>
    </source>
</evidence>
<evidence type="ECO:0000313" key="10">
    <source>
        <dbReference type="EMBL" id="RHZ80550.1"/>
    </source>
</evidence>
<dbReference type="GO" id="GO:0003712">
    <property type="term" value="F:transcription coregulator activity"/>
    <property type="evidence" value="ECO:0007669"/>
    <property type="project" value="InterPro"/>
</dbReference>
<sequence length="275" mass="31844">MTEPDEEAFSDPTTITWRSIEWIQAQPEGLNSNNVLNYFAESTFWDPLCNNATLQMQTRYNDLKDLNIVLKKMKGIEFQVVLEKPPALWVIRKQNRLTEWEVSPVATFYVWNNNIYQAPNLYSIIGNRVLTSIHQLHLAFNKAYNQVEFHPATGYTWKSESSKARMIQQQQPTELVTFRNSVRQAIEHTANKIKLQYSQLSSQQDDDDDDDKDKDKDKDNNNNQSSSTNTGLNITDHLSSIPPPLNPGLPNDQMNKRRKKSEDVSKKKKKIDQIN</sequence>
<evidence type="ECO:0000256" key="2">
    <source>
        <dbReference type="ARBA" id="ARBA00007526"/>
    </source>
</evidence>
<keyword evidence="6 8" id="KW-0539">Nucleus</keyword>
<accession>A0A397J6Z0</accession>
<dbReference type="Gene3D" id="3.10.450.580">
    <property type="entry name" value="Mediator complex, subunit Med6"/>
    <property type="match status" value="1"/>
</dbReference>
<evidence type="ECO:0000256" key="8">
    <source>
        <dbReference type="RuleBase" id="RU364143"/>
    </source>
</evidence>
<dbReference type="InterPro" id="IPR007018">
    <property type="entry name" value="Mediator_Med6"/>
</dbReference>